<evidence type="ECO:0000256" key="1">
    <source>
        <dbReference type="SAM" id="MobiDB-lite"/>
    </source>
</evidence>
<organism evidence="2 3">
    <name type="scientific">Dissostichus mawsoni</name>
    <name type="common">Antarctic cod</name>
    <dbReference type="NCBI Taxonomy" id="36200"/>
    <lineage>
        <taxon>Eukaryota</taxon>
        <taxon>Metazoa</taxon>
        <taxon>Chordata</taxon>
        <taxon>Craniata</taxon>
        <taxon>Vertebrata</taxon>
        <taxon>Euteleostomi</taxon>
        <taxon>Actinopterygii</taxon>
        <taxon>Neopterygii</taxon>
        <taxon>Teleostei</taxon>
        <taxon>Neoteleostei</taxon>
        <taxon>Acanthomorphata</taxon>
        <taxon>Eupercaria</taxon>
        <taxon>Perciformes</taxon>
        <taxon>Notothenioidei</taxon>
        <taxon>Nototheniidae</taxon>
        <taxon>Dissostichus</taxon>
    </lineage>
</organism>
<feature type="region of interest" description="Disordered" evidence="1">
    <location>
        <begin position="252"/>
        <end position="273"/>
    </location>
</feature>
<dbReference type="EMBL" id="JAAKFY010000018">
    <property type="protein sequence ID" value="KAF3842827.1"/>
    <property type="molecule type" value="Genomic_DNA"/>
</dbReference>
<gene>
    <name evidence="2" type="ORF">F7725_001676</name>
</gene>
<dbReference type="AlphaFoldDB" id="A0A7J5Y2C7"/>
<accession>A0A7J5Y2C7</accession>
<feature type="region of interest" description="Disordered" evidence="1">
    <location>
        <begin position="397"/>
        <end position="430"/>
    </location>
</feature>
<evidence type="ECO:0000313" key="2">
    <source>
        <dbReference type="EMBL" id="KAF3842827.1"/>
    </source>
</evidence>
<feature type="compositionally biased region" description="Polar residues" evidence="1">
    <location>
        <begin position="397"/>
        <end position="409"/>
    </location>
</feature>
<dbReference type="Proteomes" id="UP000518266">
    <property type="component" value="Unassembled WGS sequence"/>
</dbReference>
<keyword evidence="3" id="KW-1185">Reference proteome</keyword>
<protein>
    <submittedName>
        <fullName evidence="2">Uncharacterized protein</fullName>
    </submittedName>
</protein>
<evidence type="ECO:0000313" key="3">
    <source>
        <dbReference type="Proteomes" id="UP000518266"/>
    </source>
</evidence>
<feature type="compositionally biased region" description="Gly residues" evidence="1">
    <location>
        <begin position="253"/>
        <end position="264"/>
    </location>
</feature>
<proteinExistence type="predicted"/>
<dbReference type="OrthoDB" id="10648944at2759"/>
<comment type="caution">
    <text evidence="2">The sequence shown here is derived from an EMBL/GenBank/DDBJ whole genome shotgun (WGS) entry which is preliminary data.</text>
</comment>
<reference evidence="2 3" key="1">
    <citation type="submission" date="2020-03" db="EMBL/GenBank/DDBJ databases">
        <title>Dissostichus mawsoni Genome sequencing and assembly.</title>
        <authorList>
            <person name="Park H."/>
        </authorList>
    </citation>
    <scope>NUCLEOTIDE SEQUENCE [LARGE SCALE GENOMIC DNA]</scope>
    <source>
        <strain evidence="2">DM0001</strain>
        <tissue evidence="2">Muscle</tissue>
    </source>
</reference>
<name>A0A7J5Y2C7_DISMA</name>
<sequence length="601" mass="63805">MYKVADLSAVKFNSLRILLQSPLTVLQEAHGPDVHAELLIRATNVHGGKVHYRKSGRFLCPVIGALQDHGLLQVAILLVLVAHRVLAVVGDALRGLFGKQADEGHLNELTCVPRFMSAPNHTGLFLEVLHHCFRGMLSGLAAMHVSPVSMLQCTLMASSTLPWFGSTQYSPAQQHHQHMHFSVITGAGRVLLAAVGALHAADLAAEGLQGGLHAGVHRQDGGAVAVGHGLVLAELWRAGVVVVKAAEEVISGSSGGSWGPGGPAGPDSPGGPCGLMESKYLGSNFSTQSSSSRRAHGSGLSDVAFLSVGPDGSWRSLNHNHKAHLQPLLSCRHHPETHRAWGAGESLRTNQTLWTRVSSVSLVPFVSGAAGGSGWSSLSLSAVGSMVSTETGRTLFTRSSQGSGLSQAELTVGPGGPTRPADPGKPVGPWKQERHTLLRYCFTSLITEGESNTLPVLRKSSALHVISPSHKMRTVSTDKPWGPGDPASPFWPGSPGSPFTPGWPPQLSSLSGYTSLSLRKKKHHPQSQGSYFTDRLNHLVLWSSPTLGPICPTAARCSPEVLGGHGVQHGLLDLVDPDYPVNRKLYREALEYLGILWIPET</sequence>